<dbReference type="EMBL" id="BDRX01000008">
    <property type="protein sequence ID" value="GBF89121.1"/>
    <property type="molecule type" value="Genomic_DNA"/>
</dbReference>
<evidence type="ECO:0000313" key="4">
    <source>
        <dbReference type="Proteomes" id="UP000247498"/>
    </source>
</evidence>
<dbReference type="SMART" id="SM00404">
    <property type="entry name" value="PTPc_motif"/>
    <property type="match status" value="1"/>
</dbReference>
<dbReference type="PROSITE" id="PS50056">
    <property type="entry name" value="TYR_PHOSPHATASE_2"/>
    <property type="match status" value="1"/>
</dbReference>
<sequence length="311" mass="32760">MPTSVFSVALRAIEEVDAGTLAAQFAALPSPPPAPAREDAPAACCCSTTPGLDKAFVQDPTLPNANSYAVFQGLPPPAAFWSAAIEAGTSAVVVLGHDAAHVNSFFKTASGHGDPKQTCIALPDGRTLKCVHEVTHPEAGLVVRQLEVAGPSGQGYMWINFLWLGSWPDFGVPPSPAGLLRLCRELESCRRPGARIAVQCCCGTDEALGACPAGAFIATDMLRHRLQRLSLAPLGSLRPEQVTEALDVEALVRSLRAQRKGLVETAAQYRFVYTAIADEIKDGLRIERRLLPRGASTGAFAAAEPAAAAAR</sequence>
<dbReference type="PROSITE" id="PS50055">
    <property type="entry name" value="TYR_PHOSPHATASE_PTP"/>
    <property type="match status" value="1"/>
</dbReference>
<dbReference type="InterPro" id="IPR050348">
    <property type="entry name" value="Protein-Tyr_Phosphatase"/>
</dbReference>
<dbReference type="InterPro" id="IPR000242">
    <property type="entry name" value="PTP_cat"/>
</dbReference>
<dbReference type="PRINTS" id="PR00700">
    <property type="entry name" value="PRTYPHPHTASE"/>
</dbReference>
<keyword evidence="4" id="KW-1185">Reference proteome</keyword>
<dbReference type="InterPro" id="IPR000387">
    <property type="entry name" value="Tyr_Pase_dom"/>
</dbReference>
<organism evidence="3 4">
    <name type="scientific">Raphidocelis subcapitata</name>
    <dbReference type="NCBI Taxonomy" id="307507"/>
    <lineage>
        <taxon>Eukaryota</taxon>
        <taxon>Viridiplantae</taxon>
        <taxon>Chlorophyta</taxon>
        <taxon>core chlorophytes</taxon>
        <taxon>Chlorophyceae</taxon>
        <taxon>CS clade</taxon>
        <taxon>Sphaeropleales</taxon>
        <taxon>Selenastraceae</taxon>
        <taxon>Raphidocelis</taxon>
    </lineage>
</organism>
<dbReference type="STRING" id="307507.A0A2V0NNH1"/>
<dbReference type="OrthoDB" id="8815311at2759"/>
<protein>
    <recommendedName>
        <fullName evidence="5">Tyrosine-protein phosphatase domain-containing protein</fullName>
    </recommendedName>
</protein>
<feature type="domain" description="Tyrosine specific protein phosphatases" evidence="2">
    <location>
        <begin position="177"/>
        <end position="270"/>
    </location>
</feature>
<dbReference type="GO" id="GO:0004725">
    <property type="term" value="F:protein tyrosine phosphatase activity"/>
    <property type="evidence" value="ECO:0007669"/>
    <property type="project" value="InterPro"/>
</dbReference>
<proteinExistence type="predicted"/>
<dbReference type="InterPro" id="IPR003595">
    <property type="entry name" value="Tyr_Pase_cat"/>
</dbReference>
<reference evidence="3 4" key="1">
    <citation type="journal article" date="2018" name="Sci. Rep.">
        <title>Raphidocelis subcapitata (=Pseudokirchneriella subcapitata) provides an insight into genome evolution and environmental adaptations in the Sphaeropleales.</title>
        <authorList>
            <person name="Suzuki S."/>
            <person name="Yamaguchi H."/>
            <person name="Nakajima N."/>
            <person name="Kawachi M."/>
        </authorList>
    </citation>
    <scope>NUCLEOTIDE SEQUENCE [LARGE SCALE GENOMIC DNA]</scope>
    <source>
        <strain evidence="3 4">NIES-35</strain>
    </source>
</reference>
<evidence type="ECO:0000259" key="2">
    <source>
        <dbReference type="PROSITE" id="PS50056"/>
    </source>
</evidence>
<dbReference type="Gene3D" id="3.90.190.10">
    <property type="entry name" value="Protein tyrosine phosphatase superfamily"/>
    <property type="match status" value="1"/>
</dbReference>
<dbReference type="PANTHER" id="PTHR19134">
    <property type="entry name" value="RECEPTOR-TYPE TYROSINE-PROTEIN PHOSPHATASE"/>
    <property type="match status" value="1"/>
</dbReference>
<dbReference type="Proteomes" id="UP000247498">
    <property type="component" value="Unassembled WGS sequence"/>
</dbReference>
<dbReference type="Pfam" id="PF00102">
    <property type="entry name" value="Y_phosphatase"/>
    <property type="match status" value="1"/>
</dbReference>
<evidence type="ECO:0000259" key="1">
    <source>
        <dbReference type="PROSITE" id="PS50055"/>
    </source>
</evidence>
<dbReference type="AlphaFoldDB" id="A0A2V0NNH1"/>
<dbReference type="SUPFAM" id="SSF52799">
    <property type="entry name" value="(Phosphotyrosine protein) phosphatases II"/>
    <property type="match status" value="1"/>
</dbReference>
<name>A0A2V0NNH1_9CHLO</name>
<feature type="domain" description="Tyrosine-protein phosphatase" evidence="1">
    <location>
        <begin position="54"/>
        <end position="279"/>
    </location>
</feature>
<gene>
    <name evidence="3" type="ORF">Rsub_01838</name>
</gene>
<dbReference type="SMART" id="SM00194">
    <property type="entry name" value="PTPc"/>
    <property type="match status" value="1"/>
</dbReference>
<dbReference type="PANTHER" id="PTHR19134:SF449">
    <property type="entry name" value="TYROSINE-PROTEIN PHOSPHATASE 1"/>
    <property type="match status" value="1"/>
</dbReference>
<evidence type="ECO:0000313" key="3">
    <source>
        <dbReference type="EMBL" id="GBF89121.1"/>
    </source>
</evidence>
<dbReference type="InParanoid" id="A0A2V0NNH1"/>
<accession>A0A2V0NNH1</accession>
<comment type="caution">
    <text evidence="3">The sequence shown here is derived from an EMBL/GenBank/DDBJ whole genome shotgun (WGS) entry which is preliminary data.</text>
</comment>
<dbReference type="InterPro" id="IPR029021">
    <property type="entry name" value="Prot-tyrosine_phosphatase-like"/>
</dbReference>
<evidence type="ECO:0008006" key="5">
    <source>
        <dbReference type="Google" id="ProtNLM"/>
    </source>
</evidence>